<dbReference type="PANTHER" id="PTHR13803:SF39">
    <property type="entry name" value="SECRETORY 24AB, ISOFORM A"/>
    <property type="match status" value="1"/>
</dbReference>
<dbReference type="Gene3D" id="2.30.30.380">
    <property type="entry name" value="Zn-finger domain of Sec23/24"/>
    <property type="match status" value="1"/>
</dbReference>
<dbReference type="PANTHER" id="PTHR13803">
    <property type="entry name" value="SEC24-RELATED PROTEIN"/>
    <property type="match status" value="1"/>
</dbReference>
<dbReference type="GO" id="GO:0006886">
    <property type="term" value="P:intracellular protein transport"/>
    <property type="evidence" value="ECO:0007669"/>
    <property type="project" value="InterPro"/>
</dbReference>
<dbReference type="SUPFAM" id="SSF81811">
    <property type="entry name" value="Helical domain of Sec23/24"/>
    <property type="match status" value="1"/>
</dbReference>
<evidence type="ECO:0000256" key="2">
    <source>
        <dbReference type="ARBA" id="ARBA00004496"/>
    </source>
</evidence>
<evidence type="ECO:0000256" key="11">
    <source>
        <dbReference type="ARBA" id="ARBA00023136"/>
    </source>
</evidence>
<dbReference type="InterPro" id="IPR036465">
    <property type="entry name" value="vWFA_dom_sf"/>
</dbReference>
<dbReference type="InterPro" id="IPR006895">
    <property type="entry name" value="Znf_Sec23_Sec24"/>
</dbReference>
<dbReference type="GO" id="GO:0090110">
    <property type="term" value="P:COPII-coated vesicle cargo loading"/>
    <property type="evidence" value="ECO:0007669"/>
    <property type="project" value="TreeGrafter"/>
</dbReference>
<dbReference type="Pfam" id="PF04810">
    <property type="entry name" value="zf-Sec23_Sec24"/>
    <property type="match status" value="1"/>
</dbReference>
<feature type="domain" description="Sec23/Sec24 trunk" evidence="14">
    <location>
        <begin position="428"/>
        <end position="665"/>
    </location>
</feature>
<feature type="domain" description="Sec23/Sec24 beta-sandwich" evidence="16">
    <location>
        <begin position="683"/>
        <end position="735"/>
    </location>
</feature>
<evidence type="ECO:0000256" key="6">
    <source>
        <dbReference type="ARBA" id="ARBA00022490"/>
    </source>
</evidence>
<feature type="domain" description="Sec23/Sec24 helical" evidence="15">
    <location>
        <begin position="746"/>
        <end position="849"/>
    </location>
</feature>
<keyword evidence="6" id="KW-0963">Cytoplasm</keyword>
<evidence type="ECO:0000256" key="1">
    <source>
        <dbReference type="ARBA" id="ARBA00004394"/>
    </source>
</evidence>
<dbReference type="Gene3D" id="2.60.40.1670">
    <property type="entry name" value="beta-sandwich domain of Sec23/24"/>
    <property type="match status" value="1"/>
</dbReference>
<evidence type="ECO:0000313" key="17">
    <source>
        <dbReference type="EMBL" id="KAG0468225.1"/>
    </source>
</evidence>
<sequence length="1001" mass="109964">MQPGADKIANTLGRPVPFIPDSPQNSSPFIAPAPFAGLQVPESSRPMSALQQYMPVAGTSTSSAPGVSMPIFSGINPAKDSSRMSPALFTGSPNLPSSTYIKQDASAYQPMQTPRLPPTSQPAPPSNVIPWGVPPVVPPDGALLPNQMSSVGLRHPSATYPNAAGGNFPLHAISSSLHAPVPNAQPPSPGQYNLLPRGSMPLPPVDMSFTNPRLASFSGLPAPPPPPVGAHVGFASREKLQYPIAAPPLGQSFQGLVEDFQSISLGSTPGSDPGLDLRSLPRPLDKINEPISILEKYPFNCHPRFLRLTTHAIPSSQSLLARWHLPLGIVVHPMAEVPDGEEVPVVNFGATGIIRCRRCRTYINPYVTFTDAGRKWRCNICTLINDVPTEYFCALDANGRRHDLELRPELSKGSVEFVAPREYMVRPPMPPSYFFVIDVSICAVRNGLLEVVAKAIKSCLDSLPGFPRTQIGFLTFDSTLHFYGLKASLSQPQMMVVPDLDDIFLPLPDDLLVNLSETRGIVDGFLDSLPSMFQDTAIVESALGPALKASFMVMSRLGGKLVIFQSTLPSVGVGRLRLRGDDARVYGTDKECNLRIPEDQFYKQMAADFTKNQIAVDVYAFGEKYSDIASLGNLSKYTGGQVYHYPYFKADIHKEKLTHEITRNLTRDTAWEAVMRIRCSKALPAVDSDKAFAMQLSLEETLLTTQIVYFQVALLCTSSSGERRVKVHTAAAPVVPNLAEMYRQADTGAIIALLCRLAIENSLLNKLDNARQMVQSKIVKSLKEYRSLYAVQHRLAGRMIFPESLKLLPLYALCLNKSVALRGGFADVSLDERCSAGYNMMILPVKGLLQLLYPCLFRADEIITEAADPKVSLEKLPLTIGSLDSRGLYIYDNGFTFVIWLGRMLPSDIITKALYLDLSTFPDLSKIPSSEQENEVTRKIRPTLEHLRSFDPSRYQLVHAVRQGEQPRESTLLLSKLVEDQVGGISYSDWIHQIHRQSQST</sequence>
<dbReference type="GO" id="GO:0000139">
    <property type="term" value="C:Golgi membrane"/>
    <property type="evidence" value="ECO:0007669"/>
    <property type="project" value="UniProtKB-SubCell"/>
</dbReference>
<dbReference type="Pfam" id="PF04811">
    <property type="entry name" value="Sec23_trunk"/>
    <property type="match status" value="1"/>
</dbReference>
<dbReference type="GO" id="GO:0000149">
    <property type="term" value="F:SNARE binding"/>
    <property type="evidence" value="ECO:0007669"/>
    <property type="project" value="TreeGrafter"/>
</dbReference>
<dbReference type="InterPro" id="IPR050550">
    <property type="entry name" value="SEC23_SEC24_subfamily"/>
</dbReference>
<dbReference type="SUPFAM" id="SSF81995">
    <property type="entry name" value="beta-sandwich domain of Sec23/24"/>
    <property type="match status" value="1"/>
</dbReference>
<dbReference type="GO" id="GO:0005789">
    <property type="term" value="C:endoplasmic reticulum membrane"/>
    <property type="evidence" value="ECO:0007669"/>
    <property type="project" value="UniProtKB-SubCell"/>
</dbReference>
<dbReference type="Gene3D" id="3.40.50.410">
    <property type="entry name" value="von Willebrand factor, type A domain"/>
    <property type="match status" value="1"/>
</dbReference>
<feature type="domain" description="Gelsolin-like" evidence="12">
    <location>
        <begin position="874"/>
        <end position="915"/>
    </location>
</feature>
<dbReference type="GO" id="GO:0030127">
    <property type="term" value="C:COPII vesicle coat"/>
    <property type="evidence" value="ECO:0007669"/>
    <property type="project" value="InterPro"/>
</dbReference>
<keyword evidence="9" id="KW-0653">Protein transport</keyword>
<evidence type="ECO:0000256" key="9">
    <source>
        <dbReference type="ARBA" id="ARBA00022927"/>
    </source>
</evidence>
<dbReference type="AlphaFoldDB" id="A0A835QCK5"/>
<dbReference type="Pfam" id="PF00626">
    <property type="entry name" value="Gelsolin"/>
    <property type="match status" value="1"/>
</dbReference>
<dbReference type="InterPro" id="IPR036180">
    <property type="entry name" value="Gelsolin-like_dom_sf"/>
</dbReference>
<evidence type="ECO:0000256" key="4">
    <source>
        <dbReference type="ARBA" id="ARBA00008334"/>
    </source>
</evidence>
<dbReference type="Gene3D" id="1.20.120.730">
    <property type="entry name" value="Sec23/Sec24 helical domain"/>
    <property type="match status" value="1"/>
</dbReference>
<dbReference type="SUPFAM" id="SSF82919">
    <property type="entry name" value="Zn-finger domain of Sec23/24"/>
    <property type="match status" value="1"/>
</dbReference>
<evidence type="ECO:0000313" key="18">
    <source>
        <dbReference type="Proteomes" id="UP000639772"/>
    </source>
</evidence>
<keyword evidence="5" id="KW-0813">Transport</keyword>
<dbReference type="CDD" id="cd01479">
    <property type="entry name" value="Sec24-like"/>
    <property type="match status" value="1"/>
</dbReference>
<proteinExistence type="inferred from homology"/>
<dbReference type="Gene3D" id="3.40.20.10">
    <property type="entry name" value="Severin"/>
    <property type="match status" value="1"/>
</dbReference>
<dbReference type="InterPro" id="IPR036174">
    <property type="entry name" value="Znf_Sec23_Sec24_sf"/>
</dbReference>
<dbReference type="GO" id="GO:0008270">
    <property type="term" value="F:zinc ion binding"/>
    <property type="evidence" value="ECO:0007669"/>
    <property type="project" value="InterPro"/>
</dbReference>
<dbReference type="InterPro" id="IPR012990">
    <property type="entry name" value="Beta-sandwich_Sec23_24"/>
</dbReference>
<accession>A0A835QCK5</accession>
<evidence type="ECO:0000256" key="5">
    <source>
        <dbReference type="ARBA" id="ARBA00022448"/>
    </source>
</evidence>
<evidence type="ECO:0000256" key="7">
    <source>
        <dbReference type="ARBA" id="ARBA00022824"/>
    </source>
</evidence>
<comment type="similarity">
    <text evidence="4">Belongs to the SEC23/SEC24 family. SEC24 subfamily.</text>
</comment>
<evidence type="ECO:0000259" key="15">
    <source>
        <dbReference type="Pfam" id="PF04815"/>
    </source>
</evidence>
<feature type="domain" description="Zinc finger Sec23/Sec24-type" evidence="13">
    <location>
        <begin position="353"/>
        <end position="391"/>
    </location>
</feature>
<dbReference type="SUPFAM" id="SSF82754">
    <property type="entry name" value="C-terminal, gelsolin-like domain of Sec23/24"/>
    <property type="match status" value="1"/>
</dbReference>
<dbReference type="Pfam" id="PF08033">
    <property type="entry name" value="Sec23_BS"/>
    <property type="match status" value="1"/>
</dbReference>
<evidence type="ECO:0008006" key="19">
    <source>
        <dbReference type="Google" id="ProtNLM"/>
    </source>
</evidence>
<comment type="subcellular location">
    <subcellularLocation>
        <location evidence="2">Cytoplasm</location>
    </subcellularLocation>
    <subcellularLocation>
        <location evidence="3">Endoplasmic reticulum membrane</location>
    </subcellularLocation>
    <subcellularLocation>
        <location evidence="1">Golgi apparatus membrane</location>
    </subcellularLocation>
</comment>
<dbReference type="InterPro" id="IPR006896">
    <property type="entry name" value="Sec23/24_trunk_dom"/>
</dbReference>
<evidence type="ECO:0000256" key="3">
    <source>
        <dbReference type="ARBA" id="ARBA00004586"/>
    </source>
</evidence>
<evidence type="ECO:0000259" key="14">
    <source>
        <dbReference type="Pfam" id="PF04811"/>
    </source>
</evidence>
<dbReference type="InterPro" id="IPR006900">
    <property type="entry name" value="Sec23/24_helical_dom"/>
</dbReference>
<dbReference type="InterPro" id="IPR029006">
    <property type="entry name" value="ADF-H/Gelsolin-like_dom_sf"/>
</dbReference>
<dbReference type="Proteomes" id="UP000639772">
    <property type="component" value="Chromosome 9"/>
</dbReference>
<comment type="caution">
    <text evidence="17">The sequence shown here is derived from an EMBL/GenBank/DDBJ whole genome shotgun (WGS) entry which is preliminary data.</text>
</comment>
<keyword evidence="10" id="KW-0333">Golgi apparatus</keyword>
<name>A0A835QCK5_VANPL</name>
<evidence type="ECO:0000259" key="16">
    <source>
        <dbReference type="Pfam" id="PF08033"/>
    </source>
</evidence>
<dbReference type="Pfam" id="PF04815">
    <property type="entry name" value="Sec23_helical"/>
    <property type="match status" value="1"/>
</dbReference>
<dbReference type="InterPro" id="IPR041742">
    <property type="entry name" value="Sec24-like_trunk_dom"/>
</dbReference>
<evidence type="ECO:0000256" key="8">
    <source>
        <dbReference type="ARBA" id="ARBA00022892"/>
    </source>
</evidence>
<keyword evidence="8" id="KW-0931">ER-Golgi transport</keyword>
<dbReference type="InterPro" id="IPR007123">
    <property type="entry name" value="Gelsolin-like_dom"/>
</dbReference>
<keyword evidence="7" id="KW-0256">Endoplasmic reticulum</keyword>
<reference evidence="17 18" key="1">
    <citation type="journal article" date="2020" name="Nat. Food">
        <title>A phased Vanilla planifolia genome enables genetic improvement of flavour and production.</title>
        <authorList>
            <person name="Hasing T."/>
            <person name="Tang H."/>
            <person name="Brym M."/>
            <person name="Khazi F."/>
            <person name="Huang T."/>
            <person name="Chambers A.H."/>
        </authorList>
    </citation>
    <scope>NUCLEOTIDE SEQUENCE [LARGE SCALE GENOMIC DNA]</scope>
    <source>
        <tissue evidence="17">Leaf</tissue>
    </source>
</reference>
<evidence type="ECO:0000259" key="13">
    <source>
        <dbReference type="Pfam" id="PF04810"/>
    </source>
</evidence>
<protein>
    <recommendedName>
        <fullName evidence="19">Protein transport protein Sec24-like At3g07100</fullName>
    </recommendedName>
</protein>
<gene>
    <name evidence="17" type="ORF">HPP92_017553</name>
</gene>
<dbReference type="GO" id="GO:0070971">
    <property type="term" value="C:endoplasmic reticulum exit site"/>
    <property type="evidence" value="ECO:0007669"/>
    <property type="project" value="TreeGrafter"/>
</dbReference>
<evidence type="ECO:0000256" key="10">
    <source>
        <dbReference type="ARBA" id="ARBA00023034"/>
    </source>
</evidence>
<dbReference type="EMBL" id="JADCNM010000009">
    <property type="protein sequence ID" value="KAG0468225.1"/>
    <property type="molecule type" value="Genomic_DNA"/>
</dbReference>
<dbReference type="InterPro" id="IPR036175">
    <property type="entry name" value="Sec23/24_helical_dom_sf"/>
</dbReference>
<evidence type="ECO:0000259" key="12">
    <source>
        <dbReference type="Pfam" id="PF00626"/>
    </source>
</evidence>
<dbReference type="OrthoDB" id="49016at2759"/>
<keyword evidence="11" id="KW-0472">Membrane</keyword>
<dbReference type="SUPFAM" id="SSF53300">
    <property type="entry name" value="vWA-like"/>
    <property type="match status" value="1"/>
</dbReference>
<organism evidence="17 18">
    <name type="scientific">Vanilla planifolia</name>
    <name type="common">Vanilla</name>
    <dbReference type="NCBI Taxonomy" id="51239"/>
    <lineage>
        <taxon>Eukaryota</taxon>
        <taxon>Viridiplantae</taxon>
        <taxon>Streptophyta</taxon>
        <taxon>Embryophyta</taxon>
        <taxon>Tracheophyta</taxon>
        <taxon>Spermatophyta</taxon>
        <taxon>Magnoliopsida</taxon>
        <taxon>Liliopsida</taxon>
        <taxon>Asparagales</taxon>
        <taxon>Orchidaceae</taxon>
        <taxon>Vanilloideae</taxon>
        <taxon>Vanilleae</taxon>
        <taxon>Vanilla</taxon>
    </lineage>
</organism>